<dbReference type="CDD" id="cd17317">
    <property type="entry name" value="MFS_SLC22"/>
    <property type="match status" value="1"/>
</dbReference>
<feature type="transmembrane region" description="Helical" evidence="5">
    <location>
        <begin position="392"/>
        <end position="414"/>
    </location>
</feature>
<dbReference type="InterPro" id="IPR036259">
    <property type="entry name" value="MFS_trans_sf"/>
</dbReference>
<feature type="transmembrane region" description="Helical" evidence="5">
    <location>
        <begin position="31"/>
        <end position="53"/>
    </location>
</feature>
<proteinExistence type="predicted"/>
<evidence type="ECO:0000256" key="2">
    <source>
        <dbReference type="ARBA" id="ARBA00022692"/>
    </source>
</evidence>
<evidence type="ECO:0000313" key="8">
    <source>
        <dbReference type="Proteomes" id="UP000838878"/>
    </source>
</evidence>
<dbReference type="AlphaFoldDB" id="A0A8J9VVP5"/>
<reference evidence="7" key="1">
    <citation type="submission" date="2021-12" db="EMBL/GenBank/DDBJ databases">
        <authorList>
            <person name="Martin H S."/>
        </authorList>
    </citation>
    <scope>NUCLEOTIDE SEQUENCE</scope>
</reference>
<sequence length="493" mass="54781">MVHKIISQAPQIKKEDGLANLIGQFGKWQCILLLTISLVKLSSGWVQMTIIFLTPKLIFWCKTFKNSSITGESMKCYEDCLEYEYDTSPFGNTIISEWDLVCGRSWLTSFTQMVLQFGILLGSILFGFLSDRYGRKNAFLVSITTLIIFGFAISFAPDYITFTVLRFFQGVATAGTMVISFVMVMEGIGPKYREICGCLFQIPFIIGHMTIPLFAYFFRDWNHYSLALAIPPLIYLGYFFVLAESPRWLITMGKVEEATKIVKRAAEMNGLPTEKVEETLKKMSEDIQSQSTNSKPNYADLFQSALLLKTVCSCIIWLIVGLTYYGFNQYISQTSSDPFITVAAVAVIQLPSILFSIWLLRHFGRKTAVITFLTIGGLCVLTLGLVPDKFWITLTLGCIGVSCASVVATCIYIYTSELFPTVVRNMGMGACSTFMRVGSMVAPFVSDLSVTIPWLPTIIFGAAPVAAALVCVLLPETKGTALPDSINEVKDKV</sequence>
<name>A0A8J9VVP5_9NEOP</name>
<dbReference type="Gene3D" id="1.20.1250.20">
    <property type="entry name" value="MFS general substrate transporter like domains"/>
    <property type="match status" value="1"/>
</dbReference>
<dbReference type="GO" id="GO:0016020">
    <property type="term" value="C:membrane"/>
    <property type="evidence" value="ECO:0007669"/>
    <property type="project" value="UniProtKB-SubCell"/>
</dbReference>
<dbReference type="Pfam" id="PF00083">
    <property type="entry name" value="Sugar_tr"/>
    <property type="match status" value="1"/>
</dbReference>
<protein>
    <recommendedName>
        <fullName evidence="6">Major facilitator superfamily (MFS) profile domain-containing protein</fullName>
    </recommendedName>
</protein>
<accession>A0A8J9VVP5</accession>
<feature type="transmembrane region" description="Helical" evidence="5">
    <location>
        <begin position="224"/>
        <end position="243"/>
    </location>
</feature>
<dbReference type="Proteomes" id="UP000838878">
    <property type="component" value="Chromosome 9"/>
</dbReference>
<feature type="transmembrane region" description="Helical" evidence="5">
    <location>
        <begin position="113"/>
        <end position="130"/>
    </location>
</feature>
<evidence type="ECO:0000313" key="7">
    <source>
        <dbReference type="EMBL" id="CAH0731288.1"/>
    </source>
</evidence>
<keyword evidence="8" id="KW-1185">Reference proteome</keyword>
<feature type="transmembrane region" description="Helical" evidence="5">
    <location>
        <begin position="339"/>
        <end position="360"/>
    </location>
</feature>
<feature type="transmembrane region" description="Helical" evidence="5">
    <location>
        <begin position="167"/>
        <end position="185"/>
    </location>
</feature>
<feature type="transmembrane region" description="Helical" evidence="5">
    <location>
        <begin position="426"/>
        <end position="446"/>
    </location>
</feature>
<feature type="transmembrane region" description="Helical" evidence="5">
    <location>
        <begin position="452"/>
        <end position="474"/>
    </location>
</feature>
<keyword evidence="3 5" id="KW-1133">Transmembrane helix</keyword>
<dbReference type="SUPFAM" id="SSF103473">
    <property type="entry name" value="MFS general substrate transporter"/>
    <property type="match status" value="1"/>
</dbReference>
<organism evidence="7 8">
    <name type="scientific">Brenthis ino</name>
    <name type="common">lesser marbled fritillary</name>
    <dbReference type="NCBI Taxonomy" id="405034"/>
    <lineage>
        <taxon>Eukaryota</taxon>
        <taxon>Metazoa</taxon>
        <taxon>Ecdysozoa</taxon>
        <taxon>Arthropoda</taxon>
        <taxon>Hexapoda</taxon>
        <taxon>Insecta</taxon>
        <taxon>Pterygota</taxon>
        <taxon>Neoptera</taxon>
        <taxon>Endopterygota</taxon>
        <taxon>Lepidoptera</taxon>
        <taxon>Glossata</taxon>
        <taxon>Ditrysia</taxon>
        <taxon>Papilionoidea</taxon>
        <taxon>Nymphalidae</taxon>
        <taxon>Heliconiinae</taxon>
        <taxon>Argynnini</taxon>
        <taxon>Brenthis</taxon>
    </lineage>
</organism>
<dbReference type="InterPro" id="IPR005828">
    <property type="entry name" value="MFS_sugar_transport-like"/>
</dbReference>
<evidence type="ECO:0000259" key="6">
    <source>
        <dbReference type="PROSITE" id="PS50850"/>
    </source>
</evidence>
<dbReference type="OrthoDB" id="5296287at2759"/>
<feature type="transmembrane region" description="Helical" evidence="5">
    <location>
        <begin position="367"/>
        <end position="386"/>
    </location>
</feature>
<keyword evidence="2 5" id="KW-0812">Transmembrane</keyword>
<evidence type="ECO:0000256" key="4">
    <source>
        <dbReference type="ARBA" id="ARBA00023136"/>
    </source>
</evidence>
<dbReference type="PANTHER" id="PTHR24064">
    <property type="entry name" value="SOLUTE CARRIER FAMILY 22 MEMBER"/>
    <property type="match status" value="1"/>
</dbReference>
<dbReference type="InterPro" id="IPR020846">
    <property type="entry name" value="MFS_dom"/>
</dbReference>
<gene>
    <name evidence="7" type="ORF">BINO364_LOCUS16181</name>
</gene>
<comment type="subcellular location">
    <subcellularLocation>
        <location evidence="1">Membrane</location>
        <topology evidence="1">Multi-pass membrane protein</topology>
    </subcellularLocation>
</comment>
<keyword evidence="4 5" id="KW-0472">Membrane</keyword>
<evidence type="ECO:0000256" key="5">
    <source>
        <dbReference type="SAM" id="Phobius"/>
    </source>
</evidence>
<evidence type="ECO:0000256" key="1">
    <source>
        <dbReference type="ARBA" id="ARBA00004141"/>
    </source>
</evidence>
<dbReference type="EMBL" id="OV170229">
    <property type="protein sequence ID" value="CAH0731288.1"/>
    <property type="molecule type" value="Genomic_DNA"/>
</dbReference>
<evidence type="ECO:0000256" key="3">
    <source>
        <dbReference type="ARBA" id="ARBA00022989"/>
    </source>
</evidence>
<dbReference type="GO" id="GO:0022857">
    <property type="term" value="F:transmembrane transporter activity"/>
    <property type="evidence" value="ECO:0007669"/>
    <property type="project" value="InterPro"/>
</dbReference>
<feature type="domain" description="Major facilitator superfamily (MFS) profile" evidence="6">
    <location>
        <begin position="32"/>
        <end position="479"/>
    </location>
</feature>
<dbReference type="PROSITE" id="PS50850">
    <property type="entry name" value="MFS"/>
    <property type="match status" value="1"/>
</dbReference>
<feature type="transmembrane region" description="Helical" evidence="5">
    <location>
        <begin position="137"/>
        <end position="155"/>
    </location>
</feature>
<feature type="transmembrane region" description="Helical" evidence="5">
    <location>
        <begin position="197"/>
        <end position="218"/>
    </location>
</feature>
<feature type="non-terminal residue" evidence="7">
    <location>
        <position position="493"/>
    </location>
</feature>
<feature type="transmembrane region" description="Helical" evidence="5">
    <location>
        <begin position="306"/>
        <end position="327"/>
    </location>
</feature>